<organism evidence="1 2">
    <name type="scientific">Pundamilia nyererei</name>
    <dbReference type="NCBI Taxonomy" id="303518"/>
    <lineage>
        <taxon>Eukaryota</taxon>
        <taxon>Metazoa</taxon>
        <taxon>Chordata</taxon>
        <taxon>Craniata</taxon>
        <taxon>Vertebrata</taxon>
        <taxon>Euteleostomi</taxon>
        <taxon>Actinopterygii</taxon>
        <taxon>Neopterygii</taxon>
        <taxon>Teleostei</taxon>
        <taxon>Neoteleostei</taxon>
        <taxon>Acanthomorphata</taxon>
        <taxon>Ovalentaria</taxon>
        <taxon>Cichlomorphae</taxon>
        <taxon>Cichliformes</taxon>
        <taxon>Cichlidae</taxon>
        <taxon>African cichlids</taxon>
        <taxon>Pseudocrenilabrinae</taxon>
        <taxon>Haplochromini</taxon>
        <taxon>Pundamilia</taxon>
    </lineage>
</organism>
<dbReference type="GeneID" id="106456285"/>
<gene>
    <name evidence="2" type="primary">LOC106456285</name>
</gene>
<protein>
    <submittedName>
        <fullName evidence="2">Uncharacterized protein LOC106456285</fullName>
    </submittedName>
</protein>
<reference evidence="2" key="1">
    <citation type="submission" date="2025-08" db="UniProtKB">
        <authorList>
            <consortium name="RefSeq"/>
        </authorList>
    </citation>
    <scope>IDENTIFICATION</scope>
</reference>
<name>A0A9Y6JCL9_9CICH</name>
<dbReference type="AlphaFoldDB" id="A0A9Y6JCL9"/>
<sequence>MDSQNKDGSRESYELKISELLKGLAERKTSPNESIHANISLSITEPGTSYNHGNFRSRAVLPKKLCQLSTCQYERQDHLRESFSAPVLVLACIPASQAGQKQPTLSFPDPVLFAHLVEKSEILASDSVILIREQLEKQEIYPYILGVQGWRKLEQREPQCLLPKQFPQTGTTNKWFFKDLLDLQRKLFLGASKKSGALRKSQTPWKTSHHQSECSSLMLRKVQD</sequence>
<evidence type="ECO:0000313" key="1">
    <source>
        <dbReference type="Proteomes" id="UP000695023"/>
    </source>
</evidence>
<evidence type="ECO:0000313" key="2">
    <source>
        <dbReference type="RefSeq" id="XP_013767617.1"/>
    </source>
</evidence>
<dbReference type="Proteomes" id="UP000695023">
    <property type="component" value="Unplaced"/>
</dbReference>
<accession>A0A9Y6JCL9</accession>
<dbReference type="RefSeq" id="XP_013767617.1">
    <property type="nucleotide sequence ID" value="XM_013912163.1"/>
</dbReference>
<keyword evidence="1" id="KW-1185">Reference proteome</keyword>
<proteinExistence type="predicted"/>